<accession>A0A9P9DGY7</accession>
<dbReference type="AlphaFoldDB" id="A0A9P9DGY7"/>
<organism evidence="1 2">
    <name type="scientific">Dendryphion nanum</name>
    <dbReference type="NCBI Taxonomy" id="256645"/>
    <lineage>
        <taxon>Eukaryota</taxon>
        <taxon>Fungi</taxon>
        <taxon>Dikarya</taxon>
        <taxon>Ascomycota</taxon>
        <taxon>Pezizomycotina</taxon>
        <taxon>Dothideomycetes</taxon>
        <taxon>Pleosporomycetidae</taxon>
        <taxon>Pleosporales</taxon>
        <taxon>Torulaceae</taxon>
        <taxon>Dendryphion</taxon>
    </lineage>
</organism>
<dbReference type="Proteomes" id="UP000700596">
    <property type="component" value="Unassembled WGS sequence"/>
</dbReference>
<reference evidence="1" key="1">
    <citation type="journal article" date="2021" name="Nat. Commun.">
        <title>Genetic determinants of endophytism in the Arabidopsis root mycobiome.</title>
        <authorList>
            <person name="Mesny F."/>
            <person name="Miyauchi S."/>
            <person name="Thiergart T."/>
            <person name="Pickel B."/>
            <person name="Atanasova L."/>
            <person name="Karlsson M."/>
            <person name="Huettel B."/>
            <person name="Barry K.W."/>
            <person name="Haridas S."/>
            <person name="Chen C."/>
            <person name="Bauer D."/>
            <person name="Andreopoulos W."/>
            <person name="Pangilinan J."/>
            <person name="LaButti K."/>
            <person name="Riley R."/>
            <person name="Lipzen A."/>
            <person name="Clum A."/>
            <person name="Drula E."/>
            <person name="Henrissat B."/>
            <person name="Kohler A."/>
            <person name="Grigoriev I.V."/>
            <person name="Martin F.M."/>
            <person name="Hacquard S."/>
        </authorList>
    </citation>
    <scope>NUCLEOTIDE SEQUENCE</scope>
    <source>
        <strain evidence="1">MPI-CAGE-CH-0243</strain>
    </source>
</reference>
<dbReference type="EMBL" id="JAGMWT010000012">
    <property type="protein sequence ID" value="KAH7119016.1"/>
    <property type="molecule type" value="Genomic_DNA"/>
</dbReference>
<gene>
    <name evidence="1" type="ORF">B0J11DRAFT_82652</name>
</gene>
<name>A0A9P9DGY7_9PLEO</name>
<comment type="caution">
    <text evidence="1">The sequence shown here is derived from an EMBL/GenBank/DDBJ whole genome shotgun (WGS) entry which is preliminary data.</text>
</comment>
<evidence type="ECO:0000313" key="2">
    <source>
        <dbReference type="Proteomes" id="UP000700596"/>
    </source>
</evidence>
<evidence type="ECO:0000313" key="1">
    <source>
        <dbReference type="EMBL" id="KAH7119016.1"/>
    </source>
</evidence>
<proteinExistence type="predicted"/>
<sequence length="249" mass="27459">MDPWGSILPIRVHSSYCHLSSASFIFSNQFPVILSLPRSLRTSTSTSFTSFTTTNIIIIINTTTTNTEISSSQLVQPPCATVRLPHPFSPITRASCPRSNCWQSWRNECTALHNPPTRPLIVVAPTLSTSIPGPKGDRRPCSVLRFQPPAPSRPLLPARFALLELPVPVDGRRDPLVILRLQEPLNRQPNLSSLSICAHCFGACWAGFLDILSSTGEPPSAWLVHKSPEHRRPSRCCCCLPVSLCFKLS</sequence>
<protein>
    <submittedName>
        <fullName evidence="1">Uncharacterized protein</fullName>
    </submittedName>
</protein>
<keyword evidence="2" id="KW-1185">Reference proteome</keyword>